<feature type="region of interest" description="Disordered" evidence="3">
    <location>
        <begin position="97"/>
        <end position="127"/>
    </location>
</feature>
<dbReference type="InterPro" id="IPR000504">
    <property type="entry name" value="RRM_dom"/>
</dbReference>
<feature type="compositionally biased region" description="Basic and acidic residues" evidence="3">
    <location>
        <begin position="103"/>
        <end position="114"/>
    </location>
</feature>
<evidence type="ECO:0000313" key="6">
    <source>
        <dbReference type="Proteomes" id="UP001157938"/>
    </source>
</evidence>
<gene>
    <name evidence="5" type="ORF">PFR001_LOCUS7807</name>
</gene>
<dbReference type="CDD" id="cd12239">
    <property type="entry name" value="RRM2_RBM40_like"/>
    <property type="match status" value="1"/>
</dbReference>
<feature type="domain" description="RRM" evidence="4">
    <location>
        <begin position="387"/>
        <end position="465"/>
    </location>
</feature>
<evidence type="ECO:0000313" key="5">
    <source>
        <dbReference type="EMBL" id="CAH0492613.1"/>
    </source>
</evidence>
<organism evidence="5 6">
    <name type="scientific">Peronospora farinosa</name>
    <dbReference type="NCBI Taxonomy" id="134698"/>
    <lineage>
        <taxon>Eukaryota</taxon>
        <taxon>Sar</taxon>
        <taxon>Stramenopiles</taxon>
        <taxon>Oomycota</taxon>
        <taxon>Peronosporomycetes</taxon>
        <taxon>Peronosporales</taxon>
        <taxon>Peronosporaceae</taxon>
        <taxon>Peronospora</taxon>
    </lineage>
</organism>
<feature type="compositionally biased region" description="Polar residues" evidence="3">
    <location>
        <begin position="276"/>
        <end position="306"/>
    </location>
</feature>
<accession>A0ABN8CJV3</accession>
<feature type="region of interest" description="Disordered" evidence="3">
    <location>
        <begin position="276"/>
        <end position="312"/>
    </location>
</feature>
<dbReference type="InterPro" id="IPR045164">
    <property type="entry name" value="RBM41/RNPC3"/>
</dbReference>
<dbReference type="Gene3D" id="3.30.70.330">
    <property type="match status" value="3"/>
</dbReference>
<dbReference type="PANTHER" id="PTHR16105:SF0">
    <property type="entry name" value="RNA-BINDING REGION-CONTAINING PROTEIN 3"/>
    <property type="match status" value="1"/>
</dbReference>
<feature type="domain" description="RRM" evidence="4">
    <location>
        <begin position="510"/>
        <end position="591"/>
    </location>
</feature>
<reference evidence="5 6" key="1">
    <citation type="submission" date="2021-11" db="EMBL/GenBank/DDBJ databases">
        <authorList>
            <person name="Islam A."/>
            <person name="Islam S."/>
            <person name="Flora M.S."/>
            <person name="Rahman M."/>
            <person name="Ziaur R.M."/>
            <person name="Epstein J.H."/>
            <person name="Hassan M."/>
            <person name="Klassen M."/>
            <person name="Woodard K."/>
            <person name="Webb A."/>
            <person name="Webby R.J."/>
            <person name="El Zowalaty M.E."/>
        </authorList>
    </citation>
    <scope>NUCLEOTIDE SEQUENCE [LARGE SCALE GENOMIC DNA]</scope>
    <source>
        <strain evidence="5">Pf1</strain>
    </source>
</reference>
<evidence type="ECO:0000256" key="2">
    <source>
        <dbReference type="PROSITE-ProRule" id="PRU00176"/>
    </source>
</evidence>
<dbReference type="SUPFAM" id="SSF54928">
    <property type="entry name" value="RNA-binding domain, RBD"/>
    <property type="match status" value="2"/>
</dbReference>
<dbReference type="SMART" id="SM00360">
    <property type="entry name" value="RRM"/>
    <property type="match status" value="3"/>
</dbReference>
<dbReference type="PANTHER" id="PTHR16105">
    <property type="entry name" value="RNA-BINDING REGION-CONTAINING PROTEIN 3"/>
    <property type="match status" value="1"/>
</dbReference>
<dbReference type="InterPro" id="IPR012677">
    <property type="entry name" value="Nucleotide-bd_a/b_plait_sf"/>
</dbReference>
<dbReference type="PROSITE" id="PS50102">
    <property type="entry name" value="RRM"/>
    <property type="match status" value="2"/>
</dbReference>
<keyword evidence="1 2" id="KW-0694">RNA-binding</keyword>
<name>A0ABN8CJV3_9STRA</name>
<proteinExistence type="predicted"/>
<evidence type="ECO:0000256" key="3">
    <source>
        <dbReference type="SAM" id="MobiDB-lite"/>
    </source>
</evidence>
<evidence type="ECO:0000256" key="1">
    <source>
        <dbReference type="ARBA" id="ARBA00022884"/>
    </source>
</evidence>
<feature type="region of interest" description="Disordered" evidence="3">
    <location>
        <begin position="219"/>
        <end position="240"/>
    </location>
</feature>
<dbReference type="EMBL" id="CAKLBC010001517">
    <property type="protein sequence ID" value="CAH0492613.1"/>
    <property type="molecule type" value="Genomic_DNA"/>
</dbReference>
<evidence type="ECO:0000259" key="4">
    <source>
        <dbReference type="PROSITE" id="PS50102"/>
    </source>
</evidence>
<sequence length="600" mass="66848">MTTDDCFCLRVRNLPTVLSNEAITSFFTHYGAIRVRVLQHRNAAASSGKEPGAMTCQQAQKVIATFATREAQQNARQRLHLLEIAGHHLQVEVVGEKAATTSSERKPETVESHDTVSLQSQLPPLPKGLPPPLPRTGIPMQKNLYAPVPLAPHLGLNYAPSPLLEYKYPKASESIVRNIANALIALPRFYTQVLHLMNKMNLPPPFEEDAIPGRFSMKQSMTQQKCGSDHFQNKHVKRRRTEESLLTQIIEEEEEEASDHDDANDANASTIDAYSSLQAQQQSKDVSNGTDRNPKVDQNSNTSSRQDPIDLTGKLFTHRNKCSSIKKSATLHTAFQLDLDNGNNGNVSRPIRPGVISENEMNRLRLSREELMKVPQMKSYVRGFPSSTIVVNNISHTMDEKDLRSVFGYVLPLDMNLDLIKMKRRPAKGSVLISYPDEVLAIAAVNALHGVQLEGKPLMIGFNTTCEESSDASVVIARWTLQDLEQKRLLENQLASEKAMKKYERGEASDTLYVKNLAQTVELADLFAVFGAVLPPESGPDDLNIRHFTVGRMKCQAFVKYTTVQLASKALHQVHGVVLKDKPLIVCFRKSQSDTNQSLL</sequence>
<dbReference type="Proteomes" id="UP001157938">
    <property type="component" value="Unassembled WGS sequence"/>
</dbReference>
<keyword evidence="6" id="KW-1185">Reference proteome</keyword>
<dbReference type="InterPro" id="IPR035979">
    <property type="entry name" value="RBD_domain_sf"/>
</dbReference>
<comment type="caution">
    <text evidence="5">The sequence shown here is derived from an EMBL/GenBank/DDBJ whole genome shotgun (WGS) entry which is preliminary data.</text>
</comment>
<protein>
    <recommendedName>
        <fullName evidence="4">RRM domain-containing protein</fullName>
    </recommendedName>
</protein>
<dbReference type="Pfam" id="PF00076">
    <property type="entry name" value="RRM_1"/>
    <property type="match status" value="1"/>
</dbReference>